<dbReference type="SMART" id="SM00219">
    <property type="entry name" value="TyrKc"/>
    <property type="match status" value="1"/>
</dbReference>
<dbReference type="FunCoup" id="D8SZX5">
    <property type="interactions" value="10"/>
</dbReference>
<dbReference type="Gene3D" id="1.10.510.10">
    <property type="entry name" value="Transferase(Phosphotransferase) domain 1"/>
    <property type="match status" value="1"/>
</dbReference>
<dbReference type="InterPro" id="IPR008271">
    <property type="entry name" value="Ser/Thr_kinase_AS"/>
</dbReference>
<keyword evidence="1" id="KW-0732">Signal</keyword>
<dbReference type="SUPFAM" id="SSF56112">
    <property type="entry name" value="Protein kinase-like (PK-like)"/>
    <property type="match status" value="1"/>
</dbReference>
<dbReference type="GO" id="GO:0005524">
    <property type="term" value="F:ATP binding"/>
    <property type="evidence" value="ECO:0007669"/>
    <property type="project" value="InterPro"/>
</dbReference>
<gene>
    <name evidence="3" type="ORF">SELMODRAFT_427537</name>
</gene>
<protein>
    <recommendedName>
        <fullName evidence="2">Protein kinase domain-containing protein</fullName>
    </recommendedName>
</protein>
<dbReference type="PANTHER" id="PTHR47976">
    <property type="entry name" value="G-TYPE LECTIN S-RECEPTOR-LIKE SERINE/THREONINE-PROTEIN KINASE SD2-5"/>
    <property type="match status" value="1"/>
</dbReference>
<dbReference type="Proteomes" id="UP000001514">
    <property type="component" value="Unassembled WGS sequence"/>
</dbReference>
<dbReference type="PROSITE" id="PS00108">
    <property type="entry name" value="PROTEIN_KINASE_ST"/>
    <property type="match status" value="1"/>
</dbReference>
<dbReference type="PANTHER" id="PTHR47976:SF115">
    <property type="entry name" value="RECEPTOR-LIKE SERINE_THREONINE-PROTEIN KINASE"/>
    <property type="match status" value="1"/>
</dbReference>
<proteinExistence type="predicted"/>
<organism evidence="4">
    <name type="scientific">Selaginella moellendorffii</name>
    <name type="common">Spikemoss</name>
    <dbReference type="NCBI Taxonomy" id="88036"/>
    <lineage>
        <taxon>Eukaryota</taxon>
        <taxon>Viridiplantae</taxon>
        <taxon>Streptophyta</taxon>
        <taxon>Embryophyta</taxon>
        <taxon>Tracheophyta</taxon>
        <taxon>Lycopodiopsida</taxon>
        <taxon>Selaginellales</taxon>
        <taxon>Selaginellaceae</taxon>
        <taxon>Selaginella</taxon>
    </lineage>
</organism>
<sequence length="223" mass="24942">MPESSSTRNFNLAIWYDIDPKKTVVWMAMENGQLVQLEIPQKYWSIANLTLNSTMTCLDDEKGQHVLNNNACQPDCSLKFPVVLNLSSQGVYRGDMAMKNITTVNQAEKQFKAEVSTIGRVHHVNLVRLLGYCAEGGCHLLVYEFMPNGSLDHHLSASSSFAASQEIFSTWETRHSIALGIAKGLTYLHEKCGERIIHCDIKPQNVLLDESSGQRCPTLGWRG</sequence>
<dbReference type="PROSITE" id="PS50011">
    <property type="entry name" value="PROTEIN_KINASE_DOM"/>
    <property type="match status" value="1"/>
</dbReference>
<dbReference type="GO" id="GO:0004713">
    <property type="term" value="F:protein tyrosine kinase activity"/>
    <property type="evidence" value="ECO:0007669"/>
    <property type="project" value="InterPro"/>
</dbReference>
<dbReference type="InterPro" id="IPR011009">
    <property type="entry name" value="Kinase-like_dom_sf"/>
</dbReference>
<dbReference type="InterPro" id="IPR020635">
    <property type="entry name" value="Tyr_kinase_cat_dom"/>
</dbReference>
<dbReference type="InParanoid" id="D8SZX5"/>
<dbReference type="InterPro" id="IPR000719">
    <property type="entry name" value="Prot_kinase_dom"/>
</dbReference>
<dbReference type="Gramene" id="EFJ10102">
    <property type="protein sequence ID" value="EFJ10102"/>
    <property type="gene ID" value="SELMODRAFT_427537"/>
</dbReference>
<dbReference type="EMBL" id="GL377656">
    <property type="protein sequence ID" value="EFJ10102.1"/>
    <property type="molecule type" value="Genomic_DNA"/>
</dbReference>
<dbReference type="Gene3D" id="3.30.200.20">
    <property type="entry name" value="Phosphorylase Kinase, domain 1"/>
    <property type="match status" value="1"/>
</dbReference>
<dbReference type="InterPro" id="IPR051343">
    <property type="entry name" value="G-type_lectin_kinases/EP1-like"/>
</dbReference>
<feature type="domain" description="Protein kinase" evidence="2">
    <location>
        <begin position="40"/>
        <end position="223"/>
    </location>
</feature>
<evidence type="ECO:0000313" key="4">
    <source>
        <dbReference type="Proteomes" id="UP000001514"/>
    </source>
</evidence>
<evidence type="ECO:0000256" key="1">
    <source>
        <dbReference type="ARBA" id="ARBA00022729"/>
    </source>
</evidence>
<dbReference type="AlphaFoldDB" id="D8SZX5"/>
<keyword evidence="4" id="KW-1185">Reference proteome</keyword>
<evidence type="ECO:0000313" key="3">
    <source>
        <dbReference type="EMBL" id="EFJ10102.1"/>
    </source>
</evidence>
<reference evidence="3 4" key="1">
    <citation type="journal article" date="2011" name="Science">
        <title>The Selaginella genome identifies genetic changes associated with the evolution of vascular plants.</title>
        <authorList>
            <person name="Banks J.A."/>
            <person name="Nishiyama T."/>
            <person name="Hasebe M."/>
            <person name="Bowman J.L."/>
            <person name="Gribskov M."/>
            <person name="dePamphilis C."/>
            <person name="Albert V.A."/>
            <person name="Aono N."/>
            <person name="Aoyama T."/>
            <person name="Ambrose B.A."/>
            <person name="Ashton N.W."/>
            <person name="Axtell M.J."/>
            <person name="Barker E."/>
            <person name="Barker M.S."/>
            <person name="Bennetzen J.L."/>
            <person name="Bonawitz N.D."/>
            <person name="Chapple C."/>
            <person name="Cheng C."/>
            <person name="Correa L.G."/>
            <person name="Dacre M."/>
            <person name="DeBarry J."/>
            <person name="Dreyer I."/>
            <person name="Elias M."/>
            <person name="Engstrom E.M."/>
            <person name="Estelle M."/>
            <person name="Feng L."/>
            <person name="Finet C."/>
            <person name="Floyd S.K."/>
            <person name="Frommer W.B."/>
            <person name="Fujita T."/>
            <person name="Gramzow L."/>
            <person name="Gutensohn M."/>
            <person name="Harholt J."/>
            <person name="Hattori M."/>
            <person name="Heyl A."/>
            <person name="Hirai T."/>
            <person name="Hiwatashi Y."/>
            <person name="Ishikawa M."/>
            <person name="Iwata M."/>
            <person name="Karol K.G."/>
            <person name="Koehler B."/>
            <person name="Kolukisaoglu U."/>
            <person name="Kubo M."/>
            <person name="Kurata T."/>
            <person name="Lalonde S."/>
            <person name="Li K."/>
            <person name="Li Y."/>
            <person name="Litt A."/>
            <person name="Lyons E."/>
            <person name="Manning G."/>
            <person name="Maruyama T."/>
            <person name="Michael T.P."/>
            <person name="Mikami K."/>
            <person name="Miyazaki S."/>
            <person name="Morinaga S."/>
            <person name="Murata T."/>
            <person name="Mueller-Roeber B."/>
            <person name="Nelson D.R."/>
            <person name="Obara M."/>
            <person name="Oguri Y."/>
            <person name="Olmstead R.G."/>
            <person name="Onodera N."/>
            <person name="Petersen B.L."/>
            <person name="Pils B."/>
            <person name="Prigge M."/>
            <person name="Rensing S.A."/>
            <person name="Riano-Pachon D.M."/>
            <person name="Roberts A.W."/>
            <person name="Sato Y."/>
            <person name="Scheller H.V."/>
            <person name="Schulz B."/>
            <person name="Schulz C."/>
            <person name="Shakirov E.V."/>
            <person name="Shibagaki N."/>
            <person name="Shinohara N."/>
            <person name="Shippen D.E."/>
            <person name="Soerensen I."/>
            <person name="Sotooka R."/>
            <person name="Sugimoto N."/>
            <person name="Sugita M."/>
            <person name="Sumikawa N."/>
            <person name="Tanurdzic M."/>
            <person name="Theissen G."/>
            <person name="Ulvskov P."/>
            <person name="Wakazuki S."/>
            <person name="Weng J.K."/>
            <person name="Willats W.W."/>
            <person name="Wipf D."/>
            <person name="Wolf P.G."/>
            <person name="Yang L."/>
            <person name="Zimmer A.D."/>
            <person name="Zhu Q."/>
            <person name="Mitros T."/>
            <person name="Hellsten U."/>
            <person name="Loque D."/>
            <person name="Otillar R."/>
            <person name="Salamov A."/>
            <person name="Schmutz J."/>
            <person name="Shapiro H."/>
            <person name="Lindquist E."/>
            <person name="Lucas S."/>
            <person name="Rokhsar D."/>
            <person name="Grigoriev I.V."/>
        </authorList>
    </citation>
    <scope>NUCLEOTIDE SEQUENCE [LARGE SCALE GENOMIC DNA]</scope>
</reference>
<dbReference type="Pfam" id="PF00069">
    <property type="entry name" value="Pkinase"/>
    <property type="match status" value="1"/>
</dbReference>
<evidence type="ECO:0000259" key="2">
    <source>
        <dbReference type="PROSITE" id="PS50011"/>
    </source>
</evidence>
<dbReference type="KEGG" id="smo:SELMODRAFT_427537"/>
<name>D8SZX5_SELML</name>
<dbReference type="HOGENOM" id="CLU_1241921_0_0_1"/>
<accession>D8SZX5</accession>